<name>A0AA39NZ51_9AGAR</name>
<reference evidence="1" key="1">
    <citation type="submission" date="2023-06" db="EMBL/GenBank/DDBJ databases">
        <authorList>
            <consortium name="Lawrence Berkeley National Laboratory"/>
            <person name="Ahrendt S."/>
            <person name="Sahu N."/>
            <person name="Indic B."/>
            <person name="Wong-Bajracharya J."/>
            <person name="Merenyi Z."/>
            <person name="Ke H.-M."/>
            <person name="Monk M."/>
            <person name="Kocsube S."/>
            <person name="Drula E."/>
            <person name="Lipzen A."/>
            <person name="Balint B."/>
            <person name="Henrissat B."/>
            <person name="Andreopoulos B."/>
            <person name="Martin F.M."/>
            <person name="Harder C.B."/>
            <person name="Rigling D."/>
            <person name="Ford K.L."/>
            <person name="Foster G.D."/>
            <person name="Pangilinan J."/>
            <person name="Papanicolaou A."/>
            <person name="Barry K."/>
            <person name="LaButti K."/>
            <person name="Viragh M."/>
            <person name="Koriabine M."/>
            <person name="Yan M."/>
            <person name="Riley R."/>
            <person name="Champramary S."/>
            <person name="Plett K.L."/>
            <person name="Tsai I.J."/>
            <person name="Slot J."/>
            <person name="Sipos G."/>
            <person name="Plett J."/>
            <person name="Nagy L.G."/>
            <person name="Grigoriev I.V."/>
        </authorList>
    </citation>
    <scope>NUCLEOTIDE SEQUENCE</scope>
    <source>
        <strain evidence="1">ICMP 16352</strain>
    </source>
</reference>
<gene>
    <name evidence="1" type="ORF">IW261DRAFT_1422858</name>
</gene>
<proteinExistence type="predicted"/>
<organism evidence="1 2">
    <name type="scientific">Armillaria novae-zelandiae</name>
    <dbReference type="NCBI Taxonomy" id="153914"/>
    <lineage>
        <taxon>Eukaryota</taxon>
        <taxon>Fungi</taxon>
        <taxon>Dikarya</taxon>
        <taxon>Basidiomycota</taxon>
        <taxon>Agaricomycotina</taxon>
        <taxon>Agaricomycetes</taxon>
        <taxon>Agaricomycetidae</taxon>
        <taxon>Agaricales</taxon>
        <taxon>Marasmiineae</taxon>
        <taxon>Physalacriaceae</taxon>
        <taxon>Armillaria</taxon>
    </lineage>
</organism>
<evidence type="ECO:0000313" key="1">
    <source>
        <dbReference type="EMBL" id="KAK0474565.1"/>
    </source>
</evidence>
<protein>
    <submittedName>
        <fullName evidence="1">Uncharacterized protein</fullName>
    </submittedName>
</protein>
<accession>A0AA39NZ51</accession>
<dbReference type="AlphaFoldDB" id="A0AA39NZ51"/>
<comment type="caution">
    <text evidence="1">The sequence shown here is derived from an EMBL/GenBank/DDBJ whole genome shotgun (WGS) entry which is preliminary data.</text>
</comment>
<dbReference type="Proteomes" id="UP001175227">
    <property type="component" value="Unassembled WGS sequence"/>
</dbReference>
<sequence length="163" mass="18292">MPNYAHSTCRPKKQPVVRVLKEDGGFEYERFYLPVALAVSTSPNSTPPGHKPSSSTRIIVTVGVSFQTQDDLSTLPSRLSRSGGSARMSWRRVLNGNHERKNSECERRVLEVFESSEVDLKMTSGMYEEGVYRELVAMIGEIPGLKGKSILKEEVFKRFVGRP</sequence>
<dbReference type="EMBL" id="JAUEPR010000026">
    <property type="protein sequence ID" value="KAK0474565.1"/>
    <property type="molecule type" value="Genomic_DNA"/>
</dbReference>
<keyword evidence="2" id="KW-1185">Reference proteome</keyword>
<evidence type="ECO:0000313" key="2">
    <source>
        <dbReference type="Proteomes" id="UP001175227"/>
    </source>
</evidence>